<protein>
    <recommendedName>
        <fullName evidence="3">Xylanolytic transcriptional activator regulatory domain-containing protein</fullName>
    </recommendedName>
</protein>
<dbReference type="InterPro" id="IPR053181">
    <property type="entry name" value="EcdB-like_regulator"/>
</dbReference>
<dbReference type="EMBL" id="JAPZBO010000008">
    <property type="protein sequence ID" value="KAJ5308399.1"/>
    <property type="molecule type" value="Genomic_DNA"/>
</dbReference>
<feature type="compositionally biased region" description="Low complexity" evidence="2">
    <location>
        <begin position="53"/>
        <end position="71"/>
    </location>
</feature>
<dbReference type="CDD" id="cd12148">
    <property type="entry name" value="fungal_TF_MHR"/>
    <property type="match status" value="1"/>
</dbReference>
<dbReference type="GO" id="GO:0003677">
    <property type="term" value="F:DNA binding"/>
    <property type="evidence" value="ECO:0007669"/>
    <property type="project" value="InterPro"/>
</dbReference>
<feature type="region of interest" description="Disordered" evidence="2">
    <location>
        <begin position="43"/>
        <end position="76"/>
    </location>
</feature>
<dbReference type="AlphaFoldDB" id="A0A9W9PU87"/>
<accession>A0A9W9PU87</accession>
<dbReference type="Pfam" id="PF04082">
    <property type="entry name" value="Fungal_trans"/>
    <property type="match status" value="1"/>
</dbReference>
<reference evidence="4" key="1">
    <citation type="submission" date="2022-12" db="EMBL/GenBank/DDBJ databases">
        <authorList>
            <person name="Petersen C."/>
        </authorList>
    </citation>
    <scope>NUCLEOTIDE SEQUENCE</scope>
    <source>
        <strain evidence="4">IBT 21472</strain>
    </source>
</reference>
<dbReference type="Proteomes" id="UP001147746">
    <property type="component" value="Unassembled WGS sequence"/>
</dbReference>
<dbReference type="PANTHER" id="PTHR47785:SF7">
    <property type="entry name" value="ZN(II)2CYS6 TRANSCRIPTION FACTOR (EUROFUNG)"/>
    <property type="match status" value="1"/>
</dbReference>
<dbReference type="InterPro" id="IPR007219">
    <property type="entry name" value="XnlR_reg_dom"/>
</dbReference>
<feature type="region of interest" description="Disordered" evidence="2">
    <location>
        <begin position="1"/>
        <end position="24"/>
    </location>
</feature>
<proteinExistence type="predicted"/>
<organism evidence="4 5">
    <name type="scientific">Penicillium atrosanguineum</name>
    <dbReference type="NCBI Taxonomy" id="1132637"/>
    <lineage>
        <taxon>Eukaryota</taxon>
        <taxon>Fungi</taxon>
        <taxon>Dikarya</taxon>
        <taxon>Ascomycota</taxon>
        <taxon>Pezizomycotina</taxon>
        <taxon>Eurotiomycetes</taxon>
        <taxon>Eurotiomycetidae</taxon>
        <taxon>Eurotiales</taxon>
        <taxon>Aspergillaceae</taxon>
        <taxon>Penicillium</taxon>
    </lineage>
</organism>
<dbReference type="PANTHER" id="PTHR47785">
    <property type="entry name" value="ZN(II)2CYS6 TRANSCRIPTION FACTOR (EUROFUNG)-RELATED-RELATED"/>
    <property type="match status" value="1"/>
</dbReference>
<evidence type="ECO:0000256" key="1">
    <source>
        <dbReference type="ARBA" id="ARBA00023242"/>
    </source>
</evidence>
<evidence type="ECO:0000313" key="5">
    <source>
        <dbReference type="Proteomes" id="UP001147746"/>
    </source>
</evidence>
<gene>
    <name evidence="4" type="ORF">N7476_009055</name>
</gene>
<feature type="domain" description="Xylanolytic transcriptional activator regulatory" evidence="3">
    <location>
        <begin position="134"/>
        <end position="291"/>
    </location>
</feature>
<reference evidence="4" key="2">
    <citation type="journal article" date="2023" name="IMA Fungus">
        <title>Comparative genomic study of the Penicillium genus elucidates a diverse pangenome and 15 lateral gene transfer events.</title>
        <authorList>
            <person name="Petersen C."/>
            <person name="Sorensen T."/>
            <person name="Nielsen M.R."/>
            <person name="Sondergaard T.E."/>
            <person name="Sorensen J.L."/>
            <person name="Fitzpatrick D.A."/>
            <person name="Frisvad J.C."/>
            <person name="Nielsen K.L."/>
        </authorList>
    </citation>
    <scope>NUCLEOTIDE SEQUENCE</scope>
    <source>
        <strain evidence="4">IBT 21472</strain>
    </source>
</reference>
<evidence type="ECO:0000259" key="3">
    <source>
        <dbReference type="Pfam" id="PF04082"/>
    </source>
</evidence>
<dbReference type="GO" id="GO:0008270">
    <property type="term" value="F:zinc ion binding"/>
    <property type="evidence" value="ECO:0007669"/>
    <property type="project" value="InterPro"/>
</dbReference>
<dbReference type="GO" id="GO:0006351">
    <property type="term" value="P:DNA-templated transcription"/>
    <property type="evidence" value="ECO:0007669"/>
    <property type="project" value="InterPro"/>
</dbReference>
<name>A0A9W9PU87_9EURO</name>
<keyword evidence="5" id="KW-1185">Reference proteome</keyword>
<keyword evidence="1" id="KW-0539">Nucleus</keyword>
<evidence type="ECO:0000256" key="2">
    <source>
        <dbReference type="SAM" id="MobiDB-lite"/>
    </source>
</evidence>
<sequence>MSDSVPIQSEPAERTNPQKRRFDPASLAILKRLDELEILLQTKTNDPSPLALGDFPSTSPSGPSGQLSSPGTAERNPRKLPFITVETVLEWPVFDDCGFPRHFHLLNSLEENTHTRGPHISVDLGLHETDRLLRAFFDHVHIFNPTLEEEEVEEYVNTIRLNGIGWDAISCLLLLIYAHGSIATPFVKNGPGLSPDLFGSSKSFLQAEAYFSAAQKRMGPLLCTSGVIEAQCFFLAGVYLMSTLRPVAAWRMFVQALACCQGFSVQQRNESYESEPSTKERIYWTCFKSELELRLELNVSQTGILDLSYPTLFPSPPERLKSKDEATWYFYLAEIALRRLKNRILDSLYRHDMASPEFNIEHAIFDFEEQTDAWLSSLPETLALGVVNSDTEQYEPFRFILSGHLLDCQETMYWHFVVEGIHGRVGNGSENFVQRGLKVCVDRIQQNRTGFYHRHHGTWLMLRSCTRSALVLLAAARCVKLVGFLPLGWKESVLDVTKMLDFWRDESGDVSEMLIVLQNLLDPWI</sequence>
<comment type="caution">
    <text evidence="4">The sequence shown here is derived from an EMBL/GenBank/DDBJ whole genome shotgun (WGS) entry which is preliminary data.</text>
</comment>
<evidence type="ECO:0000313" key="4">
    <source>
        <dbReference type="EMBL" id="KAJ5308399.1"/>
    </source>
</evidence>